<name>A0A377I8Y0_AVIPA</name>
<dbReference type="EMBL" id="UGHK01000002">
    <property type="protein sequence ID" value="STO71490.1"/>
    <property type="molecule type" value="Genomic_DNA"/>
</dbReference>
<accession>A0A377I8Y0</accession>
<dbReference type="Proteomes" id="UP000254465">
    <property type="component" value="Unassembled WGS sequence"/>
</dbReference>
<evidence type="ECO:0000313" key="3">
    <source>
        <dbReference type="Proteomes" id="UP000254465"/>
    </source>
</evidence>
<evidence type="ECO:0000313" key="2">
    <source>
        <dbReference type="EMBL" id="STO71490.1"/>
    </source>
</evidence>
<evidence type="ECO:0000256" key="1">
    <source>
        <dbReference type="SAM" id="SignalP"/>
    </source>
</evidence>
<protein>
    <submittedName>
        <fullName evidence="2">Putative lipoprotein</fullName>
    </submittedName>
</protein>
<dbReference type="InterPro" id="IPR008517">
    <property type="entry name" value="GNA1162-like"/>
</dbReference>
<keyword evidence="2" id="KW-0449">Lipoprotein</keyword>
<reference evidence="2 3" key="1">
    <citation type="submission" date="2018-06" db="EMBL/GenBank/DDBJ databases">
        <authorList>
            <consortium name="Pathogen Informatics"/>
            <person name="Doyle S."/>
        </authorList>
    </citation>
    <scope>NUCLEOTIDE SEQUENCE [LARGE SCALE GENOMIC DNA]</scope>
    <source>
        <strain evidence="2 3">NCTC11296</strain>
    </source>
</reference>
<feature type="signal peptide" evidence="1">
    <location>
        <begin position="1"/>
        <end position="17"/>
    </location>
</feature>
<gene>
    <name evidence="2" type="ORF">NCTC11296_01393</name>
</gene>
<organism evidence="2 3">
    <name type="scientific">Avibacterium paragallinarum</name>
    <name type="common">Haemophilus gallinarum</name>
    <dbReference type="NCBI Taxonomy" id="728"/>
    <lineage>
        <taxon>Bacteria</taxon>
        <taxon>Pseudomonadati</taxon>
        <taxon>Pseudomonadota</taxon>
        <taxon>Gammaproteobacteria</taxon>
        <taxon>Pasteurellales</taxon>
        <taxon>Pasteurellaceae</taxon>
        <taxon>Avibacterium</taxon>
    </lineage>
</organism>
<dbReference type="Gene3D" id="3.40.50.10610">
    <property type="entry name" value="ABC-type transport auxiliary lipoprotein component"/>
    <property type="match status" value="1"/>
</dbReference>
<dbReference type="AlphaFoldDB" id="A0A377I8Y0"/>
<dbReference type="Pfam" id="PF05643">
    <property type="entry name" value="GNA1162-like"/>
    <property type="match status" value="1"/>
</dbReference>
<keyword evidence="1" id="KW-0732">Signal</keyword>
<dbReference type="PROSITE" id="PS51257">
    <property type="entry name" value="PROKAR_LIPOPROTEIN"/>
    <property type="match status" value="1"/>
</dbReference>
<dbReference type="RefSeq" id="WP_017806211.1">
    <property type="nucleotide sequence ID" value="NZ_PQVK01000137.1"/>
</dbReference>
<sequence length="221" mass="24304">MRLIKFLFPFLTVFVLAGCQTYTEKPIDYTEFKKSRPSSILVLPPLNESPEVNASWGMLTATTYPLSEAGYYVFPVAVVNETFRQNGLTNAADIHNLKLDKLRAIFNNDAVLYITVKDYGTRYQLIQSITIVQAEAKLVDAKTGKALWQGSVTASDSAEKSNNSTILGALIGAIINQISGTLLDKGFDVAQIAGSQLLSPQRTNGILYGPRSSEYKIEKNK</sequence>
<feature type="chain" id="PRO_5016680531" evidence="1">
    <location>
        <begin position="18"/>
        <end position="221"/>
    </location>
</feature>
<proteinExistence type="predicted"/>